<protein>
    <submittedName>
        <fullName evidence="1">Unannotated protein</fullName>
    </submittedName>
</protein>
<sequence>MSGNEARSHKEVKCRRRRILLTWSTGLLTIILLAEGATRVIESRLPEPADWFSPASARLVREMDQLHEQNVRSSITIVGSSMSGRDLVPSEIARALGKASKIPPNTLPPNSATETQTADTQIKNLSVGGGGQTTVVERWLLEEVVPRIHPQRIIWGVSSLDFNAARRETTIDRYNNARQTRVGALGDADQFLASFSALAKNRAALRDPYDMLKVVTGADLSNRLPDRSQPRAASFDLGYKPLPPAKLKKMQLREIAYARDVQLRGYSLGREELDAFRRTLRRLKALKTEAAVVLMPATQGYIDAHPHGARDFNEWRTRVTAVAESEGVVVLDRTRSMPDTAFRDAEHLLVPQARDFSLEVATELKRQGW</sequence>
<proteinExistence type="predicted"/>
<dbReference type="EMBL" id="CAFAAH010000162">
    <property type="protein sequence ID" value="CAB4802037.1"/>
    <property type="molecule type" value="Genomic_DNA"/>
</dbReference>
<evidence type="ECO:0000313" key="1">
    <source>
        <dbReference type="EMBL" id="CAB4802037.1"/>
    </source>
</evidence>
<reference evidence="1" key="1">
    <citation type="submission" date="2020-05" db="EMBL/GenBank/DDBJ databases">
        <authorList>
            <person name="Chiriac C."/>
            <person name="Salcher M."/>
            <person name="Ghai R."/>
            <person name="Kavagutti S V."/>
        </authorList>
    </citation>
    <scope>NUCLEOTIDE SEQUENCE</scope>
</reference>
<organism evidence="1">
    <name type="scientific">freshwater metagenome</name>
    <dbReference type="NCBI Taxonomy" id="449393"/>
    <lineage>
        <taxon>unclassified sequences</taxon>
        <taxon>metagenomes</taxon>
        <taxon>ecological metagenomes</taxon>
    </lineage>
</organism>
<dbReference type="AlphaFoldDB" id="A0A6J6Y8Q0"/>
<accession>A0A6J6Y8Q0</accession>
<name>A0A6J6Y8Q0_9ZZZZ</name>
<gene>
    <name evidence="1" type="ORF">UFOPK2996_01127</name>
</gene>